<keyword evidence="1" id="KW-0812">Transmembrane</keyword>
<dbReference type="Pfam" id="PF04235">
    <property type="entry name" value="DUF418"/>
    <property type="match status" value="1"/>
</dbReference>
<dbReference type="InterPro" id="IPR052529">
    <property type="entry name" value="Bact_Transport_Assoc"/>
</dbReference>
<name>A0A926NDM4_9BACL</name>
<dbReference type="InterPro" id="IPR007349">
    <property type="entry name" value="DUF418"/>
</dbReference>
<feature type="domain" description="Heparan-alpha-glucosaminide N-acetyltransferase catalytic" evidence="3">
    <location>
        <begin position="7"/>
        <end position="232"/>
    </location>
</feature>
<dbReference type="PANTHER" id="PTHR30590">
    <property type="entry name" value="INNER MEMBRANE PROTEIN"/>
    <property type="match status" value="1"/>
</dbReference>
<dbReference type="AlphaFoldDB" id="A0A926NDM4"/>
<organism evidence="4 5">
    <name type="scientific">Polycladospora coralii</name>
    <dbReference type="NCBI Taxonomy" id="2771432"/>
    <lineage>
        <taxon>Bacteria</taxon>
        <taxon>Bacillati</taxon>
        <taxon>Bacillota</taxon>
        <taxon>Bacilli</taxon>
        <taxon>Bacillales</taxon>
        <taxon>Thermoactinomycetaceae</taxon>
        <taxon>Polycladospora</taxon>
    </lineage>
</organism>
<dbReference type="InterPro" id="IPR012429">
    <property type="entry name" value="HGSNAT_cat"/>
</dbReference>
<keyword evidence="5" id="KW-1185">Reference proteome</keyword>
<dbReference type="Pfam" id="PF07786">
    <property type="entry name" value="HGSNAT_cat"/>
    <property type="match status" value="1"/>
</dbReference>
<feature type="transmembrane region" description="Helical" evidence="1">
    <location>
        <begin position="212"/>
        <end position="234"/>
    </location>
</feature>
<evidence type="ECO:0000313" key="4">
    <source>
        <dbReference type="EMBL" id="MBD1371523.1"/>
    </source>
</evidence>
<evidence type="ECO:0000256" key="1">
    <source>
        <dbReference type="SAM" id="Phobius"/>
    </source>
</evidence>
<feature type="transmembrane region" description="Helical" evidence="1">
    <location>
        <begin position="254"/>
        <end position="276"/>
    </location>
</feature>
<sequence length="364" mass="41626">MHNQMNRIYGFDTARAVAILGMVIVNYKIALNATEEGDAWLVYFTTLLEGRASAVFVILAGIGITLMTRKVRLSQDDVSLKSARIQIWKRSLFLLGLGMLLLLCGWRADILHYYAFYLVVGSFFIEKSSRVLVWTLCAILGISQILLLVLDYTWGWDASFQNFEAFWTATGFISNLLFNGYHPIFPWVCFLLLGMWLGRVDLKDTLIRKKLAIGALIGFVLVEFCSALLIYFSSPVIGLEIAQYLFQTKPMPPNLFYMLSSSCTAILTILGCIYLSERSTFQNWLSPWVYTGQLALTHYVGHFLLLTILYLVGYSDVTLWIAVLISFLFFLGAMLFSSIWRRFYKRGPIEFMMRKMSSVIDKEQ</sequence>
<evidence type="ECO:0000259" key="2">
    <source>
        <dbReference type="Pfam" id="PF04235"/>
    </source>
</evidence>
<keyword evidence="1" id="KW-0472">Membrane</keyword>
<proteinExistence type="predicted"/>
<dbReference type="Proteomes" id="UP000661691">
    <property type="component" value="Unassembled WGS sequence"/>
</dbReference>
<dbReference type="EMBL" id="JACXAH010000004">
    <property type="protein sequence ID" value="MBD1371523.1"/>
    <property type="molecule type" value="Genomic_DNA"/>
</dbReference>
<feature type="transmembrane region" description="Helical" evidence="1">
    <location>
        <begin position="317"/>
        <end position="336"/>
    </location>
</feature>
<keyword evidence="1" id="KW-1133">Transmembrane helix</keyword>
<evidence type="ECO:0000259" key="3">
    <source>
        <dbReference type="Pfam" id="PF07786"/>
    </source>
</evidence>
<feature type="transmembrane region" description="Helical" evidence="1">
    <location>
        <begin position="50"/>
        <end position="71"/>
    </location>
</feature>
<reference evidence="4" key="1">
    <citation type="submission" date="2020-09" db="EMBL/GenBank/DDBJ databases">
        <title>A novel bacterium of genus Hazenella, isolated from South China Sea.</title>
        <authorList>
            <person name="Huang H."/>
            <person name="Mo K."/>
            <person name="Hu Y."/>
        </authorList>
    </citation>
    <scope>NUCLEOTIDE SEQUENCE</scope>
    <source>
        <strain evidence="4">IB182357</strain>
    </source>
</reference>
<feature type="domain" description="DUF418" evidence="2">
    <location>
        <begin position="253"/>
        <end position="357"/>
    </location>
</feature>
<evidence type="ECO:0000313" key="5">
    <source>
        <dbReference type="Proteomes" id="UP000661691"/>
    </source>
</evidence>
<feature type="transmembrane region" description="Helical" evidence="1">
    <location>
        <begin position="288"/>
        <end position="311"/>
    </location>
</feature>
<gene>
    <name evidence="4" type="ORF">IC620_04030</name>
</gene>
<protein>
    <submittedName>
        <fullName evidence="4">DUF418 domain-containing protein</fullName>
    </submittedName>
</protein>
<accession>A0A926NDM4</accession>
<feature type="transmembrane region" description="Helical" evidence="1">
    <location>
        <begin position="92"/>
        <end position="125"/>
    </location>
</feature>
<comment type="caution">
    <text evidence="4">The sequence shown here is derived from an EMBL/GenBank/DDBJ whole genome shotgun (WGS) entry which is preliminary data.</text>
</comment>
<dbReference type="RefSeq" id="WP_191141593.1">
    <property type="nucleotide sequence ID" value="NZ_JACXAH010000004.1"/>
</dbReference>
<dbReference type="PANTHER" id="PTHR30590:SF3">
    <property type="entry name" value="HYPOTHETICAL MEMBRANE SPANNING PROTEIN"/>
    <property type="match status" value="1"/>
</dbReference>
<feature type="transmembrane region" description="Helical" evidence="1">
    <location>
        <begin position="184"/>
        <end position="200"/>
    </location>
</feature>
<feature type="transmembrane region" description="Helical" evidence="1">
    <location>
        <begin position="131"/>
        <end position="150"/>
    </location>
</feature>
<feature type="transmembrane region" description="Helical" evidence="1">
    <location>
        <begin position="12"/>
        <end position="30"/>
    </location>
</feature>